<proteinExistence type="predicted"/>
<comment type="caution">
    <text evidence="3">The sequence shown here is derived from an EMBL/GenBank/DDBJ whole genome shotgun (WGS) entry which is preliminary data.</text>
</comment>
<dbReference type="PROSITE" id="PS50041">
    <property type="entry name" value="C_TYPE_LECTIN_2"/>
    <property type="match status" value="1"/>
</dbReference>
<evidence type="ECO:0000313" key="3">
    <source>
        <dbReference type="EMBL" id="NXT75090.1"/>
    </source>
</evidence>
<dbReference type="Gene3D" id="3.10.100.10">
    <property type="entry name" value="Mannose-Binding Protein A, subunit A"/>
    <property type="match status" value="1"/>
</dbReference>
<dbReference type="SUPFAM" id="SSF56436">
    <property type="entry name" value="C-type lectin-like"/>
    <property type="match status" value="1"/>
</dbReference>
<evidence type="ECO:0000259" key="2">
    <source>
        <dbReference type="PROSITE" id="PS50041"/>
    </source>
</evidence>
<organism evidence="3 4">
    <name type="scientific">Zapornia atra</name>
    <name type="common">Henderson crake</name>
    <dbReference type="NCBI Taxonomy" id="2585822"/>
    <lineage>
        <taxon>Eukaryota</taxon>
        <taxon>Metazoa</taxon>
        <taxon>Chordata</taxon>
        <taxon>Craniata</taxon>
        <taxon>Vertebrata</taxon>
        <taxon>Euteleostomi</taxon>
        <taxon>Archelosauria</taxon>
        <taxon>Archosauria</taxon>
        <taxon>Dinosauria</taxon>
        <taxon>Saurischia</taxon>
        <taxon>Theropoda</taxon>
        <taxon>Coelurosauria</taxon>
        <taxon>Aves</taxon>
        <taxon>Neognathae</taxon>
        <taxon>Neoaves</taxon>
        <taxon>Gruiformes</taxon>
        <taxon>Rallidae</taxon>
        <taxon>Zapornia</taxon>
    </lineage>
</organism>
<dbReference type="InterPro" id="IPR050828">
    <property type="entry name" value="C-type_lectin/matrix_domain"/>
</dbReference>
<evidence type="ECO:0000313" key="4">
    <source>
        <dbReference type="Proteomes" id="UP000557426"/>
    </source>
</evidence>
<dbReference type="InterPro" id="IPR001304">
    <property type="entry name" value="C-type_lectin-like"/>
</dbReference>
<accession>A0A7L3F783</accession>
<dbReference type="InterPro" id="IPR016186">
    <property type="entry name" value="C-type_lectin-like/link_sf"/>
</dbReference>
<dbReference type="InterPro" id="IPR016187">
    <property type="entry name" value="CTDL_fold"/>
</dbReference>
<dbReference type="Proteomes" id="UP000557426">
    <property type="component" value="Unassembled WGS sequence"/>
</dbReference>
<reference evidence="3 4" key="1">
    <citation type="submission" date="2019-09" db="EMBL/GenBank/DDBJ databases">
        <title>Bird 10,000 Genomes (B10K) Project - Family phase.</title>
        <authorList>
            <person name="Zhang G."/>
        </authorList>
    </citation>
    <scope>NUCLEOTIDE SEQUENCE [LARGE SCALE GENOMIC DNA]</scope>
    <source>
        <strain evidence="3">B10K-DU-011-47</strain>
        <tissue evidence="3">Mixed tissue sample</tissue>
    </source>
</reference>
<evidence type="ECO:0000256" key="1">
    <source>
        <dbReference type="ARBA" id="ARBA00004401"/>
    </source>
</evidence>
<feature type="domain" description="C-type lectin" evidence="2">
    <location>
        <begin position="1"/>
        <end position="64"/>
    </location>
</feature>
<feature type="non-terminal residue" evidence="3">
    <location>
        <position position="1"/>
    </location>
</feature>
<gene>
    <name evidence="3" type="primary">Clec2d</name>
    <name evidence="3" type="ORF">ZAPATR_R02530</name>
</gene>
<comment type="subcellular location">
    <subcellularLocation>
        <location evidence="1">Cell membrane</location>
        <topology evidence="1">Single-pass type II membrane protein</topology>
    </subcellularLocation>
</comment>
<dbReference type="EMBL" id="VZTU01005307">
    <property type="protein sequence ID" value="NXT75090.1"/>
    <property type="molecule type" value="Genomic_DNA"/>
</dbReference>
<dbReference type="Pfam" id="PF00059">
    <property type="entry name" value="Lectin_C"/>
    <property type="match status" value="1"/>
</dbReference>
<dbReference type="AlphaFoldDB" id="A0A7L3F783"/>
<dbReference type="PANTHER" id="PTHR45710">
    <property type="entry name" value="C-TYPE LECTIN DOMAIN-CONTAINING PROTEIN 180"/>
    <property type="match status" value="1"/>
</dbReference>
<sequence>FINRYRGDVNHWFGLQREDAHWLWVNGTPFNHWFQVRGSGFCAYLNQERISSSLCHTRKHWLCSSTDSYVLWRREVYP</sequence>
<dbReference type="GO" id="GO:0005886">
    <property type="term" value="C:plasma membrane"/>
    <property type="evidence" value="ECO:0007669"/>
    <property type="project" value="UniProtKB-SubCell"/>
</dbReference>
<feature type="non-terminal residue" evidence="3">
    <location>
        <position position="78"/>
    </location>
</feature>
<protein>
    <submittedName>
        <fullName evidence="3">CLC2D protein</fullName>
    </submittedName>
</protein>
<keyword evidence="4" id="KW-1185">Reference proteome</keyword>
<name>A0A7L3F783_9GRUI</name>
<dbReference type="PANTHER" id="PTHR45710:SF35">
    <property type="entry name" value="C-TYPE LECTIN DOMAIN FAMILY 2 MEMBER D"/>
    <property type="match status" value="1"/>
</dbReference>